<feature type="DNA-binding region" description="H-T-H motif" evidence="4">
    <location>
        <begin position="41"/>
        <end position="60"/>
    </location>
</feature>
<dbReference type="PRINTS" id="PR00455">
    <property type="entry name" value="HTHTETR"/>
</dbReference>
<evidence type="ECO:0000256" key="2">
    <source>
        <dbReference type="ARBA" id="ARBA00023125"/>
    </source>
</evidence>
<keyword evidence="3" id="KW-0804">Transcription</keyword>
<accession>A0A6L9S3K9</accession>
<sequence length="204" mass="22244">MPAQNSSPSHSQGPRRSPTSHQAIVSAAVELAGELPYSRLSIEAIAARAGVGKQTIYRWWPSKAAVVLDAVLTWSQGDDGDLQLPDTGDLETDLRAVLHATVDELNDPHYDRPMRSLTVAIVEDAQLAAEYGERLERPLHQAKKARLHRAQLAGELDPEADLDVAVEMIFGPIMNRWMTRSGPLTHAYADAVLATALAGLRRRG</sequence>
<dbReference type="InterPro" id="IPR011075">
    <property type="entry name" value="TetR_C"/>
</dbReference>
<dbReference type="EMBL" id="JAAGOA010000001">
    <property type="protein sequence ID" value="NED98549.1"/>
    <property type="molecule type" value="Genomic_DNA"/>
</dbReference>
<dbReference type="Gene3D" id="1.10.10.60">
    <property type="entry name" value="Homeodomain-like"/>
    <property type="match status" value="1"/>
</dbReference>
<evidence type="ECO:0000313" key="8">
    <source>
        <dbReference type="Proteomes" id="UP000475214"/>
    </source>
</evidence>
<dbReference type="Gene3D" id="1.10.357.10">
    <property type="entry name" value="Tetracycline Repressor, domain 2"/>
    <property type="match status" value="1"/>
</dbReference>
<proteinExistence type="predicted"/>
<feature type="domain" description="HTH tetR-type" evidence="6">
    <location>
        <begin position="18"/>
        <end position="78"/>
    </location>
</feature>
<keyword evidence="8" id="KW-1185">Reference proteome</keyword>
<feature type="region of interest" description="Disordered" evidence="5">
    <location>
        <begin position="1"/>
        <end position="21"/>
    </location>
</feature>
<dbReference type="AlphaFoldDB" id="A0A6L9S3K9"/>
<dbReference type="InterPro" id="IPR036271">
    <property type="entry name" value="Tet_transcr_reg_TetR-rel_C_sf"/>
</dbReference>
<evidence type="ECO:0000256" key="4">
    <source>
        <dbReference type="PROSITE-ProRule" id="PRU00335"/>
    </source>
</evidence>
<dbReference type="PANTHER" id="PTHR30055">
    <property type="entry name" value="HTH-TYPE TRANSCRIPTIONAL REGULATOR RUTR"/>
    <property type="match status" value="1"/>
</dbReference>
<gene>
    <name evidence="7" type="ORF">G1H10_00015</name>
</gene>
<organism evidence="7 8">
    <name type="scientific">Phytoactinopolyspora halotolerans</name>
    <dbReference type="NCBI Taxonomy" id="1981512"/>
    <lineage>
        <taxon>Bacteria</taxon>
        <taxon>Bacillati</taxon>
        <taxon>Actinomycetota</taxon>
        <taxon>Actinomycetes</taxon>
        <taxon>Jiangellales</taxon>
        <taxon>Jiangellaceae</taxon>
        <taxon>Phytoactinopolyspora</taxon>
    </lineage>
</organism>
<keyword evidence="2 4" id="KW-0238">DNA-binding</keyword>
<dbReference type="Pfam" id="PF16859">
    <property type="entry name" value="TetR_C_11"/>
    <property type="match status" value="1"/>
</dbReference>
<keyword evidence="1" id="KW-0805">Transcription regulation</keyword>
<evidence type="ECO:0000313" key="7">
    <source>
        <dbReference type="EMBL" id="NED98549.1"/>
    </source>
</evidence>
<evidence type="ECO:0000259" key="6">
    <source>
        <dbReference type="PROSITE" id="PS50977"/>
    </source>
</evidence>
<comment type="caution">
    <text evidence="7">The sequence shown here is derived from an EMBL/GenBank/DDBJ whole genome shotgun (WGS) entry which is preliminary data.</text>
</comment>
<dbReference type="PANTHER" id="PTHR30055:SF148">
    <property type="entry name" value="TETR-FAMILY TRANSCRIPTIONAL REGULATOR"/>
    <property type="match status" value="1"/>
</dbReference>
<dbReference type="SUPFAM" id="SSF48498">
    <property type="entry name" value="Tetracyclin repressor-like, C-terminal domain"/>
    <property type="match status" value="1"/>
</dbReference>
<dbReference type="Proteomes" id="UP000475214">
    <property type="component" value="Unassembled WGS sequence"/>
</dbReference>
<dbReference type="InterPro" id="IPR050109">
    <property type="entry name" value="HTH-type_TetR-like_transc_reg"/>
</dbReference>
<evidence type="ECO:0000256" key="3">
    <source>
        <dbReference type="ARBA" id="ARBA00023163"/>
    </source>
</evidence>
<protein>
    <submittedName>
        <fullName evidence="7">TetR/AcrR family transcriptional regulator</fullName>
    </submittedName>
</protein>
<dbReference type="RefSeq" id="WP_163730910.1">
    <property type="nucleotide sequence ID" value="NZ_JAAGOA010000001.1"/>
</dbReference>
<dbReference type="InterPro" id="IPR009057">
    <property type="entry name" value="Homeodomain-like_sf"/>
</dbReference>
<reference evidence="7 8" key="1">
    <citation type="submission" date="2020-02" db="EMBL/GenBank/DDBJ databases">
        <authorList>
            <person name="Li X.-J."/>
            <person name="Han X.-M."/>
        </authorList>
    </citation>
    <scope>NUCLEOTIDE SEQUENCE [LARGE SCALE GENOMIC DNA]</scope>
    <source>
        <strain evidence="7 8">CCTCC AB 2017055</strain>
    </source>
</reference>
<evidence type="ECO:0000256" key="1">
    <source>
        <dbReference type="ARBA" id="ARBA00023015"/>
    </source>
</evidence>
<dbReference type="PROSITE" id="PS50977">
    <property type="entry name" value="HTH_TETR_2"/>
    <property type="match status" value="1"/>
</dbReference>
<dbReference type="InterPro" id="IPR001647">
    <property type="entry name" value="HTH_TetR"/>
</dbReference>
<evidence type="ECO:0000256" key="5">
    <source>
        <dbReference type="SAM" id="MobiDB-lite"/>
    </source>
</evidence>
<dbReference type="GO" id="GO:0003700">
    <property type="term" value="F:DNA-binding transcription factor activity"/>
    <property type="evidence" value="ECO:0007669"/>
    <property type="project" value="TreeGrafter"/>
</dbReference>
<dbReference type="SUPFAM" id="SSF46689">
    <property type="entry name" value="Homeodomain-like"/>
    <property type="match status" value="1"/>
</dbReference>
<dbReference type="Pfam" id="PF00440">
    <property type="entry name" value="TetR_N"/>
    <property type="match status" value="1"/>
</dbReference>
<name>A0A6L9S3K9_9ACTN</name>
<dbReference type="GO" id="GO:0000976">
    <property type="term" value="F:transcription cis-regulatory region binding"/>
    <property type="evidence" value="ECO:0007669"/>
    <property type="project" value="TreeGrafter"/>
</dbReference>